<evidence type="ECO:0000256" key="9">
    <source>
        <dbReference type="PIRNR" id="PIRNR038996"/>
    </source>
</evidence>
<evidence type="ECO:0000256" key="1">
    <source>
        <dbReference type="ARBA" id="ARBA00001917"/>
    </source>
</evidence>
<dbReference type="NCBIfam" id="TIGR01752">
    <property type="entry name" value="flav_long"/>
    <property type="match status" value="1"/>
</dbReference>
<evidence type="ECO:0000256" key="3">
    <source>
        <dbReference type="ARBA" id="ARBA00005267"/>
    </source>
</evidence>
<gene>
    <name evidence="11" type="ordered locus">Caur_0320</name>
</gene>
<dbReference type="EMBL" id="CP000909">
    <property type="protein sequence ID" value="ABY33571.1"/>
    <property type="molecule type" value="Genomic_DNA"/>
</dbReference>
<name>A9WD02_CHLAA</name>
<dbReference type="InterPro" id="IPR050619">
    <property type="entry name" value="Flavodoxin"/>
</dbReference>
<reference evidence="12" key="1">
    <citation type="journal article" date="2011" name="BMC Genomics">
        <title>Complete genome sequence of the filamentous anoxygenic phototrophic bacterium Chloroflexus aurantiacus.</title>
        <authorList>
            <person name="Tang K.H."/>
            <person name="Barry K."/>
            <person name="Chertkov O."/>
            <person name="Dalin E."/>
            <person name="Han C.S."/>
            <person name="Hauser L.J."/>
            <person name="Honchak B.M."/>
            <person name="Karbach L.E."/>
            <person name="Land M.L."/>
            <person name="Lapidus A."/>
            <person name="Larimer F.W."/>
            <person name="Mikhailova N."/>
            <person name="Pitluck S."/>
            <person name="Pierson B.K."/>
            <person name="Blankenship R.E."/>
        </authorList>
    </citation>
    <scope>NUCLEOTIDE SEQUENCE [LARGE SCALE GENOMIC DNA]</scope>
    <source>
        <strain evidence="12">ATCC 29366 / DSM 635 / J-10-fl</strain>
    </source>
</reference>
<dbReference type="InterPro" id="IPR008254">
    <property type="entry name" value="Flavodoxin/NO_synth"/>
</dbReference>
<dbReference type="PATRIC" id="fig|324602.8.peg.372"/>
<dbReference type="STRING" id="324602.Caur_0320"/>
<dbReference type="PANTHER" id="PTHR42809:SF1">
    <property type="entry name" value="FLAVODOXIN 1"/>
    <property type="match status" value="1"/>
</dbReference>
<evidence type="ECO:0000256" key="4">
    <source>
        <dbReference type="ARBA" id="ARBA00017869"/>
    </source>
</evidence>
<keyword evidence="12" id="KW-1185">Reference proteome</keyword>
<dbReference type="eggNOG" id="COG0716">
    <property type="taxonomic scope" value="Bacteria"/>
</dbReference>
<evidence type="ECO:0000259" key="10">
    <source>
        <dbReference type="PROSITE" id="PS50902"/>
    </source>
</evidence>
<protein>
    <recommendedName>
        <fullName evidence="4 9">Flavodoxin</fullName>
    </recommendedName>
</protein>
<dbReference type="AlphaFoldDB" id="A9WD02"/>
<dbReference type="Gene3D" id="3.40.50.360">
    <property type="match status" value="1"/>
</dbReference>
<dbReference type="Proteomes" id="UP000002008">
    <property type="component" value="Chromosome"/>
</dbReference>
<dbReference type="PROSITE" id="PS50902">
    <property type="entry name" value="FLAVODOXIN_LIKE"/>
    <property type="match status" value="1"/>
</dbReference>
<keyword evidence="7 9" id="KW-0288">FMN</keyword>
<dbReference type="Pfam" id="PF00258">
    <property type="entry name" value="Flavodoxin_1"/>
    <property type="match status" value="1"/>
</dbReference>
<dbReference type="SUPFAM" id="SSF52218">
    <property type="entry name" value="Flavoproteins"/>
    <property type="match status" value="1"/>
</dbReference>
<evidence type="ECO:0000256" key="5">
    <source>
        <dbReference type="ARBA" id="ARBA00022448"/>
    </source>
</evidence>
<organism evidence="11 12">
    <name type="scientific">Chloroflexus aurantiacus (strain ATCC 29366 / DSM 635 / J-10-fl)</name>
    <dbReference type="NCBI Taxonomy" id="324602"/>
    <lineage>
        <taxon>Bacteria</taxon>
        <taxon>Bacillati</taxon>
        <taxon>Chloroflexota</taxon>
        <taxon>Chloroflexia</taxon>
        <taxon>Chloroflexales</taxon>
        <taxon>Chloroflexineae</taxon>
        <taxon>Chloroflexaceae</taxon>
        <taxon>Chloroflexus</taxon>
    </lineage>
</organism>
<comment type="function">
    <text evidence="2 9">Low-potential electron donor to a number of redox enzymes.</text>
</comment>
<comment type="cofactor">
    <cofactor evidence="1 9">
        <name>FMN</name>
        <dbReference type="ChEBI" id="CHEBI:58210"/>
    </cofactor>
</comment>
<keyword evidence="8 9" id="KW-0249">Electron transport</keyword>
<proteinExistence type="inferred from homology"/>
<dbReference type="GO" id="GO:0010181">
    <property type="term" value="F:FMN binding"/>
    <property type="evidence" value="ECO:0007669"/>
    <property type="project" value="UniProtKB-UniRule"/>
</dbReference>
<keyword evidence="5 9" id="KW-0813">Transport</keyword>
<dbReference type="InterPro" id="IPR010086">
    <property type="entry name" value="Flavodoxin_lc"/>
</dbReference>
<dbReference type="PANTHER" id="PTHR42809">
    <property type="entry name" value="FLAVODOXIN 2"/>
    <property type="match status" value="1"/>
</dbReference>
<keyword evidence="6 9" id="KW-0285">Flavoprotein</keyword>
<feature type="domain" description="Flavodoxin-like" evidence="10">
    <location>
        <begin position="2"/>
        <end position="167"/>
    </location>
</feature>
<dbReference type="RefSeq" id="WP_012256227.1">
    <property type="nucleotide sequence ID" value="NC_010175.1"/>
</dbReference>
<evidence type="ECO:0000256" key="6">
    <source>
        <dbReference type="ARBA" id="ARBA00022630"/>
    </source>
</evidence>
<dbReference type="GO" id="GO:0009055">
    <property type="term" value="F:electron transfer activity"/>
    <property type="evidence" value="ECO:0007669"/>
    <property type="project" value="UniProtKB-UniRule"/>
</dbReference>
<dbReference type="InterPro" id="IPR029039">
    <property type="entry name" value="Flavoprotein-like_sf"/>
</dbReference>
<dbReference type="PIRSF" id="PIRSF038996">
    <property type="entry name" value="FldA"/>
    <property type="match status" value="1"/>
</dbReference>
<evidence type="ECO:0000256" key="2">
    <source>
        <dbReference type="ARBA" id="ARBA00003297"/>
    </source>
</evidence>
<accession>A9WD02</accession>
<evidence type="ECO:0000313" key="12">
    <source>
        <dbReference type="Proteomes" id="UP000002008"/>
    </source>
</evidence>
<dbReference type="HOGENOM" id="CLU_051402_1_0_0"/>
<sequence>MIAVVYGSSTDNTKGAASLIADMLRAKTTVPVDLIDVATVKRDLRPLLRYWVWIIGCPTWNIGELQDDWYDAFPLLDQLDLQGTIVALFGFGDQQGYPDTFQDALGILGRKVRERGAMIIGRWPIDGYDFFHSLGVEDGMFFGLALDYENEDEKTIARLQAWVDQLLSELAAHPEGIVRRDVSGTHLIHP</sequence>
<dbReference type="KEGG" id="cau:Caur_0320"/>
<comment type="similarity">
    <text evidence="3 9">Belongs to the flavodoxin family.</text>
</comment>
<evidence type="ECO:0000256" key="7">
    <source>
        <dbReference type="ARBA" id="ARBA00022643"/>
    </source>
</evidence>
<dbReference type="FunCoup" id="A9WD02">
    <property type="interactions" value="19"/>
</dbReference>
<dbReference type="EnsemblBacteria" id="ABY33571">
    <property type="protein sequence ID" value="ABY33571"/>
    <property type="gene ID" value="Caur_0320"/>
</dbReference>
<dbReference type="InParanoid" id="A9WD02"/>
<evidence type="ECO:0000313" key="11">
    <source>
        <dbReference type="EMBL" id="ABY33571.1"/>
    </source>
</evidence>
<evidence type="ECO:0000256" key="8">
    <source>
        <dbReference type="ARBA" id="ARBA00022982"/>
    </source>
</evidence>